<comment type="caution">
    <text evidence="2">The sequence shown here is derived from an EMBL/GenBank/DDBJ whole genome shotgun (WGS) entry which is preliminary data.</text>
</comment>
<evidence type="ECO:0000313" key="3">
    <source>
        <dbReference type="Proteomes" id="UP000249056"/>
    </source>
</evidence>
<evidence type="ECO:0000313" key="2">
    <source>
        <dbReference type="EMBL" id="RAL59651.1"/>
    </source>
</evidence>
<proteinExistence type="predicted"/>
<dbReference type="EMBL" id="QKRW01000049">
    <property type="protein sequence ID" value="RAL59651.1"/>
    <property type="molecule type" value="Genomic_DNA"/>
</dbReference>
<protein>
    <submittedName>
        <fullName evidence="2">Uncharacterized protein</fullName>
    </submittedName>
</protein>
<name>A0A395IHJ5_9HELO</name>
<organism evidence="2 3">
    <name type="scientific">Monilinia fructigena</name>
    <dbReference type="NCBI Taxonomy" id="38457"/>
    <lineage>
        <taxon>Eukaryota</taxon>
        <taxon>Fungi</taxon>
        <taxon>Dikarya</taxon>
        <taxon>Ascomycota</taxon>
        <taxon>Pezizomycotina</taxon>
        <taxon>Leotiomycetes</taxon>
        <taxon>Helotiales</taxon>
        <taxon>Sclerotiniaceae</taxon>
        <taxon>Monilinia</taxon>
    </lineage>
</organism>
<feature type="compositionally biased region" description="Acidic residues" evidence="1">
    <location>
        <begin position="57"/>
        <end position="66"/>
    </location>
</feature>
<keyword evidence="3" id="KW-1185">Reference proteome</keyword>
<sequence length="93" mass="9876">MVPSGYSGTFKPGFTPNRFPNSPRPDANSPRGASKTPAPRASAFDVGEVEQVTTSIDDQEETYDAIDDGDPEAYAEAANAARQAEDLRLNEGA</sequence>
<evidence type="ECO:0000256" key="1">
    <source>
        <dbReference type="SAM" id="MobiDB-lite"/>
    </source>
</evidence>
<dbReference type="Proteomes" id="UP000249056">
    <property type="component" value="Unassembled WGS sequence"/>
</dbReference>
<gene>
    <name evidence="2" type="ORF">DID88_000284</name>
</gene>
<accession>A0A395IHJ5</accession>
<reference evidence="2 3" key="1">
    <citation type="submission" date="2018-06" db="EMBL/GenBank/DDBJ databases">
        <title>Genome Sequence of the Brown Rot Fungal Pathogen Monilinia fructigena.</title>
        <authorList>
            <person name="Landi L."/>
            <person name="De Miccolis Angelini R.M."/>
            <person name="Pollastro S."/>
            <person name="Abate D."/>
            <person name="Faretra F."/>
            <person name="Romanazzi G."/>
        </authorList>
    </citation>
    <scope>NUCLEOTIDE SEQUENCE [LARGE SCALE GENOMIC DNA]</scope>
    <source>
        <strain evidence="2 3">Mfrg269</strain>
    </source>
</reference>
<dbReference type="AlphaFoldDB" id="A0A395IHJ5"/>
<feature type="region of interest" description="Disordered" evidence="1">
    <location>
        <begin position="1"/>
        <end position="66"/>
    </location>
</feature>